<dbReference type="Proteomes" id="UP000283269">
    <property type="component" value="Unassembled WGS sequence"/>
</dbReference>
<evidence type="ECO:0000313" key="8">
    <source>
        <dbReference type="Proteomes" id="UP000283269"/>
    </source>
</evidence>
<dbReference type="PANTHER" id="PTHR46206">
    <property type="entry name" value="CYTOCHROME P450"/>
    <property type="match status" value="1"/>
</dbReference>
<dbReference type="EMBL" id="NHYD01003312">
    <property type="protein sequence ID" value="PPQ80692.1"/>
    <property type="molecule type" value="Genomic_DNA"/>
</dbReference>
<evidence type="ECO:0000256" key="3">
    <source>
        <dbReference type="ARBA" id="ARBA00022723"/>
    </source>
</evidence>
<dbReference type="GO" id="GO:0016705">
    <property type="term" value="F:oxidoreductase activity, acting on paired donors, with incorporation or reduction of molecular oxygen"/>
    <property type="evidence" value="ECO:0007669"/>
    <property type="project" value="InterPro"/>
</dbReference>
<keyword evidence="4" id="KW-0560">Oxidoreductase</keyword>
<dbReference type="CDD" id="cd11041">
    <property type="entry name" value="CYP503A1-like"/>
    <property type="match status" value="1"/>
</dbReference>
<feature type="compositionally biased region" description="Basic and acidic residues" evidence="6">
    <location>
        <begin position="525"/>
        <end position="537"/>
    </location>
</feature>
<keyword evidence="8" id="KW-1185">Reference proteome</keyword>
<dbReference type="Gene3D" id="1.10.630.10">
    <property type="entry name" value="Cytochrome P450"/>
    <property type="match status" value="1"/>
</dbReference>
<evidence type="ECO:0000256" key="5">
    <source>
        <dbReference type="ARBA" id="ARBA00023004"/>
    </source>
</evidence>
<evidence type="ECO:0008006" key="9">
    <source>
        <dbReference type="Google" id="ProtNLM"/>
    </source>
</evidence>
<dbReference type="InterPro" id="IPR036396">
    <property type="entry name" value="Cyt_P450_sf"/>
</dbReference>
<keyword evidence="5" id="KW-0408">Iron</keyword>
<name>A0A409WQC2_PSICY</name>
<gene>
    <name evidence="7" type="ORF">CVT25_001824</name>
</gene>
<feature type="region of interest" description="Disordered" evidence="6">
    <location>
        <begin position="380"/>
        <end position="424"/>
    </location>
</feature>
<feature type="compositionally biased region" description="Basic and acidic residues" evidence="6">
    <location>
        <begin position="500"/>
        <end position="510"/>
    </location>
</feature>
<dbReference type="GO" id="GO:0020037">
    <property type="term" value="F:heme binding"/>
    <property type="evidence" value="ECO:0007669"/>
    <property type="project" value="InterPro"/>
</dbReference>
<dbReference type="GO" id="GO:0005506">
    <property type="term" value="F:iron ion binding"/>
    <property type="evidence" value="ECO:0007669"/>
    <property type="project" value="InterPro"/>
</dbReference>
<dbReference type="AlphaFoldDB" id="A0A409WQC2"/>
<dbReference type="STRING" id="93625.A0A409WQC2"/>
<evidence type="ECO:0000256" key="6">
    <source>
        <dbReference type="SAM" id="MobiDB-lite"/>
    </source>
</evidence>
<accession>A0A409WQC2</accession>
<feature type="compositionally biased region" description="Polar residues" evidence="6">
    <location>
        <begin position="410"/>
        <end position="424"/>
    </location>
</feature>
<comment type="caution">
    <text evidence="7">The sequence shown here is derived from an EMBL/GenBank/DDBJ whole genome shotgun (WGS) entry which is preliminary data.</text>
</comment>
<feature type="compositionally biased region" description="Basic and acidic residues" evidence="6">
    <location>
        <begin position="386"/>
        <end position="395"/>
    </location>
</feature>
<evidence type="ECO:0000256" key="2">
    <source>
        <dbReference type="ARBA" id="ARBA00010617"/>
    </source>
</evidence>
<dbReference type="OrthoDB" id="1844152at2759"/>
<protein>
    <recommendedName>
        <fullName evidence="9">Cytochrome P450</fullName>
    </recommendedName>
</protein>
<dbReference type="InterPro" id="IPR001128">
    <property type="entry name" value="Cyt_P450"/>
</dbReference>
<dbReference type="SUPFAM" id="SSF48264">
    <property type="entry name" value="Cytochrome P450"/>
    <property type="match status" value="1"/>
</dbReference>
<comment type="similarity">
    <text evidence="2">Belongs to the cytochrome P450 family.</text>
</comment>
<reference evidence="7 8" key="1">
    <citation type="journal article" date="2018" name="Evol. Lett.">
        <title>Horizontal gene cluster transfer increased hallucinogenic mushroom diversity.</title>
        <authorList>
            <person name="Reynolds H.T."/>
            <person name="Vijayakumar V."/>
            <person name="Gluck-Thaler E."/>
            <person name="Korotkin H.B."/>
            <person name="Matheny P.B."/>
            <person name="Slot J.C."/>
        </authorList>
    </citation>
    <scope>NUCLEOTIDE SEQUENCE [LARGE SCALE GENOMIC DNA]</scope>
    <source>
        <strain evidence="7 8">2631</strain>
    </source>
</reference>
<evidence type="ECO:0000313" key="7">
    <source>
        <dbReference type="EMBL" id="PPQ80692.1"/>
    </source>
</evidence>
<keyword evidence="3" id="KW-0479">Metal-binding</keyword>
<evidence type="ECO:0000256" key="4">
    <source>
        <dbReference type="ARBA" id="ARBA00023002"/>
    </source>
</evidence>
<evidence type="ECO:0000256" key="1">
    <source>
        <dbReference type="ARBA" id="ARBA00001971"/>
    </source>
</evidence>
<dbReference type="InParanoid" id="A0A409WQC2"/>
<dbReference type="GO" id="GO:0004497">
    <property type="term" value="F:monooxygenase activity"/>
    <property type="evidence" value="ECO:0007669"/>
    <property type="project" value="InterPro"/>
</dbReference>
<proteinExistence type="inferred from homology"/>
<feature type="region of interest" description="Disordered" evidence="6">
    <location>
        <begin position="499"/>
        <end position="557"/>
    </location>
</feature>
<dbReference type="Pfam" id="PF00067">
    <property type="entry name" value="p450"/>
    <property type="match status" value="1"/>
</dbReference>
<organism evidence="7 8">
    <name type="scientific">Psilocybe cyanescens</name>
    <dbReference type="NCBI Taxonomy" id="93625"/>
    <lineage>
        <taxon>Eukaryota</taxon>
        <taxon>Fungi</taxon>
        <taxon>Dikarya</taxon>
        <taxon>Basidiomycota</taxon>
        <taxon>Agaricomycotina</taxon>
        <taxon>Agaricomycetes</taxon>
        <taxon>Agaricomycetidae</taxon>
        <taxon>Agaricales</taxon>
        <taxon>Agaricineae</taxon>
        <taxon>Strophariaceae</taxon>
        <taxon>Psilocybe</taxon>
    </lineage>
</organism>
<comment type="cofactor">
    <cofactor evidence="1">
        <name>heme</name>
        <dbReference type="ChEBI" id="CHEBI:30413"/>
    </cofactor>
</comment>
<sequence length="557" mass="62289">MKIEQHPNGVFKVPTLTSWDVIVNGTTNVEEMSKAPIDVVSNSLAFAEFLQLDYTLGRGVTNHPYHVSVVRAAITRNIAAKFDEMRDEVGRGYAQAFERLRNDSEGAVGEEKGGSGEWVEVPVYQVTIRIVSKVLARLSVGYPLCENEEFRELCGRAVRTLVKGRNLHFFPRFLRPIASRLLINVQKDLKRMAELLEPVVRFRLEQEKVHGGGDWPGKPNDVLMWLMDEAEKIGLERTPLDLATRIYFLSFASEDIAVALTNALRIIASRPADVYLNPLRAEIERVLAQDGGWTKNAVGRMYMLDSFLREVQRCFDIQPLHVSRRTIKPFMFSDGTLVPSGCTMYANSHGMYRDEGRFTGAGKFDGFRYVMPGESDFDGDVGGKVAEGREKEVNRDGSGNGNGGAMRKNPGNSEETVQRPTGSYKQPLLAKPALDYHAFGYGKHAWYLSFVNYVCSNRFSNMAKLESCSPGRFSATYQLKTMVAHVLMTYDVRVNIPSANEKERNGKERNGNGNGYKYTVPTDNGDLRLAGERDREGGGGGSKSGMGVDTKLWFRKR</sequence>